<dbReference type="EMBL" id="QEYD01000007">
    <property type="protein sequence ID" value="PWE28347.1"/>
    <property type="molecule type" value="Genomic_DNA"/>
</dbReference>
<protein>
    <submittedName>
        <fullName evidence="2">MarR family transcriptional regulator</fullName>
    </submittedName>
</protein>
<reference evidence="2 3" key="1">
    <citation type="submission" date="2018-05" db="EMBL/GenBank/DDBJ databases">
        <title>Pararhodobacter marina sp. nov., isolated from deep-sea water of the Indian Ocean.</title>
        <authorList>
            <person name="Lai Q.Sr."/>
            <person name="Liu X."/>
            <person name="Shao Z."/>
        </authorList>
    </citation>
    <scope>NUCLEOTIDE SEQUENCE [LARGE SCALE GENOMIC DNA]</scope>
    <source>
        <strain evidence="2 3">CIC4N-9</strain>
    </source>
</reference>
<dbReference type="InterPro" id="IPR036390">
    <property type="entry name" value="WH_DNA-bd_sf"/>
</dbReference>
<dbReference type="GO" id="GO:0006950">
    <property type="term" value="P:response to stress"/>
    <property type="evidence" value="ECO:0007669"/>
    <property type="project" value="TreeGrafter"/>
</dbReference>
<evidence type="ECO:0000313" key="2">
    <source>
        <dbReference type="EMBL" id="PWE28347.1"/>
    </source>
</evidence>
<dbReference type="GO" id="GO:0003700">
    <property type="term" value="F:DNA-binding transcription factor activity"/>
    <property type="evidence" value="ECO:0007669"/>
    <property type="project" value="InterPro"/>
</dbReference>
<dbReference type="PRINTS" id="PR00598">
    <property type="entry name" value="HTHMARR"/>
</dbReference>
<sequence>MPAAPRPSLLAQQGNLVSQPDESLTRLDTGHSHNSTFIRDGRVILDIGRYVPYFITVVHNKLARGSSAIYLERFGIGIVDWRVMASLVLEPGASASRICQLIELDKGAASRALTKLDELGYLEHEAAEHDTRRKTWTLNARGLALYDAVLDLALEREERLINGIDSEDLAVFIRVMKQMIGNLQDMG</sequence>
<dbReference type="PANTHER" id="PTHR33164">
    <property type="entry name" value="TRANSCRIPTIONAL REGULATOR, MARR FAMILY"/>
    <property type="match status" value="1"/>
</dbReference>
<organism evidence="2 3">
    <name type="scientific">Pararhodobacter marinus</name>
    <dbReference type="NCBI Taxonomy" id="2184063"/>
    <lineage>
        <taxon>Bacteria</taxon>
        <taxon>Pseudomonadati</taxon>
        <taxon>Pseudomonadota</taxon>
        <taxon>Alphaproteobacteria</taxon>
        <taxon>Rhodobacterales</taxon>
        <taxon>Paracoccaceae</taxon>
        <taxon>Pararhodobacter</taxon>
    </lineage>
</organism>
<dbReference type="PROSITE" id="PS50995">
    <property type="entry name" value="HTH_MARR_2"/>
    <property type="match status" value="1"/>
</dbReference>
<keyword evidence="3" id="KW-1185">Reference proteome</keyword>
<proteinExistence type="predicted"/>
<dbReference type="Pfam" id="PF12802">
    <property type="entry name" value="MarR_2"/>
    <property type="match status" value="1"/>
</dbReference>
<dbReference type="Gene3D" id="1.10.10.10">
    <property type="entry name" value="Winged helix-like DNA-binding domain superfamily/Winged helix DNA-binding domain"/>
    <property type="match status" value="1"/>
</dbReference>
<dbReference type="InterPro" id="IPR039422">
    <property type="entry name" value="MarR/SlyA-like"/>
</dbReference>
<dbReference type="InterPro" id="IPR000835">
    <property type="entry name" value="HTH_MarR-typ"/>
</dbReference>
<dbReference type="AlphaFoldDB" id="A0A2U2C902"/>
<dbReference type="SMART" id="SM00347">
    <property type="entry name" value="HTH_MARR"/>
    <property type="match status" value="1"/>
</dbReference>
<comment type="caution">
    <text evidence="2">The sequence shown here is derived from an EMBL/GenBank/DDBJ whole genome shotgun (WGS) entry which is preliminary data.</text>
</comment>
<accession>A0A2U2C902</accession>
<name>A0A2U2C902_9RHOB</name>
<dbReference type="SUPFAM" id="SSF46785">
    <property type="entry name" value="Winged helix' DNA-binding domain"/>
    <property type="match status" value="1"/>
</dbReference>
<evidence type="ECO:0000313" key="3">
    <source>
        <dbReference type="Proteomes" id="UP000244940"/>
    </source>
</evidence>
<dbReference type="Proteomes" id="UP000244940">
    <property type="component" value="Unassembled WGS sequence"/>
</dbReference>
<feature type="domain" description="HTH marR-type" evidence="1">
    <location>
        <begin position="48"/>
        <end position="181"/>
    </location>
</feature>
<dbReference type="InterPro" id="IPR036388">
    <property type="entry name" value="WH-like_DNA-bd_sf"/>
</dbReference>
<gene>
    <name evidence="2" type="ORF">C4N9_13510</name>
</gene>
<dbReference type="PANTHER" id="PTHR33164:SF43">
    <property type="entry name" value="HTH-TYPE TRANSCRIPTIONAL REPRESSOR YETL"/>
    <property type="match status" value="1"/>
</dbReference>
<dbReference type="OrthoDB" id="8906692at2"/>
<evidence type="ECO:0000259" key="1">
    <source>
        <dbReference type="PROSITE" id="PS50995"/>
    </source>
</evidence>